<evidence type="ECO:0000313" key="1">
    <source>
        <dbReference type="EMBL" id="KAL0942749.1"/>
    </source>
</evidence>
<comment type="caution">
    <text evidence="1">The sequence shown here is derived from an EMBL/GenBank/DDBJ whole genome shotgun (WGS) entry which is preliminary data.</text>
</comment>
<accession>A0ACC3ZF32</accession>
<sequence length="1096" mass="122578">MESDTSSKSFSSYKPRTSWLQWVLQLIWGEKPSHEDALHGTVPIPGPPPVPLIGSVFDVDINDTLKSVIEIMKDYGPIIQLFTGSTREIIVGSQELANELSDEKRFCKVVYGALHHLRDAGGDGLFTAQHGSHEWGVAHRILLPNFSVLRIHDMFDDMKDIIEQLCLKWARHGPETPIDAVDDFTRLTVDTITLCAMNYRLNSFYLNDDMHPYVKSLSRVLVESDKKAQFPNAINSMRFKAHARYKADIQTMAEICKDIIRRRRASGTDSDSKLLIDCMIHGVDPKTGDKLSDEAIMWNLHTFLIAGHDTTSGLLSFAFYYLLANPEKMRKARAEVDAVLSEGEPMGLKHLPKLQYLDAILKETIRLQSPAPGFHLRPLKDGEVLGGKYVVNKKDPIVIVLHQLHRDPAVWGDDAEQFRPERMERNEFQKLPPNSWKPFGNGARACIGRAFAWQESLMVMAMLLQHFDFEMDDPSYNLKVQQTLTIKPEGFKMRARLRYGRRAGDLFKCQSTVRQDPTNSRNSKLGNHSGHPLTILYGSNTGTGEALALRLAGDATAAGFHAQTVVEMNAATDKLPKNQPVIIIAASYNGYPSENAETFVSWLGKLAPGALEGVNYCVFGLGHSDWVATYNRIPILVNDMMHQAGAHRIIEAEYADMATADLFADAETWSTEQLWPTLAKRYHVKPTELSISDMDLKVELGIPARLATRRGFFQAAVTDIRQLSHPSVSPKFHLTLKLPAEIRYQAGDRLQVLPKNNAEVVNRALLRFQLDHDTVLVINSARPLSIPVGVPISAAELLSIYVELGQTASQRNIRSLADATLHIDNKAKQRFIDEAARSHLLELADSSYEDEIRTKHVSVLDLLERFPSIELPLAKFLAMLPQMRPRIYSISSSPAKDPTSSDLTLSVAKGGVATSYLTSIRPGQFVHFSLSPAPREFRLPVALSTKPIIMIATGAGLAPFRAFLQERAFSKVHLAPALLFYGCRGSTLDDMYRAELDEFESSGIVKIHRAFSRDPKATSKYVMDSIYTERSEIISLWAGGATIYVCGGKKMSDCVFDILGPILFKADQAAARTNADTVQDWEKQLPRERYVREIFN</sequence>
<gene>
    <name evidence="1" type="ORF">CTRU02_200635</name>
</gene>
<evidence type="ECO:0000313" key="2">
    <source>
        <dbReference type="Proteomes" id="UP000805649"/>
    </source>
</evidence>
<organism evidence="1 2">
    <name type="scientific">Colletotrichum truncatum</name>
    <name type="common">Anthracnose fungus</name>
    <name type="synonym">Colletotrichum capsici</name>
    <dbReference type="NCBI Taxonomy" id="5467"/>
    <lineage>
        <taxon>Eukaryota</taxon>
        <taxon>Fungi</taxon>
        <taxon>Dikarya</taxon>
        <taxon>Ascomycota</taxon>
        <taxon>Pezizomycotina</taxon>
        <taxon>Sordariomycetes</taxon>
        <taxon>Hypocreomycetidae</taxon>
        <taxon>Glomerellales</taxon>
        <taxon>Glomerellaceae</taxon>
        <taxon>Colletotrichum</taxon>
        <taxon>Colletotrichum truncatum species complex</taxon>
    </lineage>
</organism>
<reference evidence="1 2" key="1">
    <citation type="journal article" date="2020" name="Phytopathology">
        <title>Genome Sequence Resources of Colletotrichum truncatum, C. plurivorum, C. musicola, and C. sojae: Four Species Pathogenic to Soybean (Glycine max).</title>
        <authorList>
            <person name="Rogerio F."/>
            <person name="Boufleur T.R."/>
            <person name="Ciampi-Guillardi M."/>
            <person name="Sukno S.A."/>
            <person name="Thon M.R."/>
            <person name="Massola Junior N.S."/>
            <person name="Baroncelli R."/>
        </authorList>
    </citation>
    <scope>NUCLEOTIDE SEQUENCE [LARGE SCALE GENOMIC DNA]</scope>
    <source>
        <strain evidence="1 2">CMES1059</strain>
    </source>
</reference>
<name>A0ACC3ZF32_COLTU</name>
<proteinExistence type="predicted"/>
<dbReference type="Proteomes" id="UP000805649">
    <property type="component" value="Unassembled WGS sequence"/>
</dbReference>
<dbReference type="EMBL" id="VUJX02000001">
    <property type="protein sequence ID" value="KAL0942749.1"/>
    <property type="molecule type" value="Genomic_DNA"/>
</dbReference>
<protein>
    <submittedName>
        <fullName evidence="1">Fum6p</fullName>
    </submittedName>
</protein>
<keyword evidence="2" id="KW-1185">Reference proteome</keyword>